<organism evidence="6 7">
    <name type="scientific">Marinobacter confluentis</name>
    <dbReference type="NCBI Taxonomy" id="1697557"/>
    <lineage>
        <taxon>Bacteria</taxon>
        <taxon>Pseudomonadati</taxon>
        <taxon>Pseudomonadota</taxon>
        <taxon>Gammaproteobacteria</taxon>
        <taxon>Pseudomonadales</taxon>
        <taxon>Marinobacteraceae</taxon>
        <taxon>Marinobacter</taxon>
    </lineage>
</organism>
<dbReference type="AlphaFoldDB" id="A0A4Z1CHU2"/>
<dbReference type="InterPro" id="IPR052950">
    <property type="entry name" value="CISD"/>
</dbReference>
<dbReference type="InterPro" id="IPR042216">
    <property type="entry name" value="MitoNEET_CISD"/>
</dbReference>
<dbReference type="InterPro" id="IPR018967">
    <property type="entry name" value="FeS-contain_CDGSH-typ"/>
</dbReference>
<evidence type="ECO:0000313" key="6">
    <source>
        <dbReference type="EMBL" id="TGN40252.1"/>
    </source>
</evidence>
<feature type="domain" description="Iron-binding zinc finger CDGSH type" evidence="5">
    <location>
        <begin position="47"/>
        <end position="82"/>
    </location>
</feature>
<dbReference type="EMBL" id="SRPF01000002">
    <property type="protein sequence ID" value="TGN40252.1"/>
    <property type="molecule type" value="Genomic_DNA"/>
</dbReference>
<name>A0A4Z1CHU2_9GAMM</name>
<dbReference type="PANTHER" id="PTHR46491:SF3">
    <property type="entry name" value="CDGSH IRON-SULFUR DOMAIN-CONTAINING PROTEIN 3, MITOCHONDRIAL"/>
    <property type="match status" value="1"/>
</dbReference>
<evidence type="ECO:0000259" key="5">
    <source>
        <dbReference type="SMART" id="SM00704"/>
    </source>
</evidence>
<keyword evidence="2" id="KW-0479">Metal-binding</keyword>
<dbReference type="SMART" id="SM00704">
    <property type="entry name" value="ZnF_CDGSH"/>
    <property type="match status" value="2"/>
</dbReference>
<feature type="domain" description="Iron-binding zinc finger CDGSH type" evidence="5">
    <location>
        <begin position="9"/>
        <end position="46"/>
    </location>
</feature>
<evidence type="ECO:0000313" key="7">
    <source>
        <dbReference type="Proteomes" id="UP000298325"/>
    </source>
</evidence>
<comment type="caution">
    <text evidence="6">The sequence shown here is derived from an EMBL/GenBank/DDBJ whole genome shotgun (WGS) entry which is preliminary data.</text>
</comment>
<evidence type="ECO:0000256" key="2">
    <source>
        <dbReference type="ARBA" id="ARBA00022723"/>
    </source>
</evidence>
<dbReference type="Proteomes" id="UP000298325">
    <property type="component" value="Unassembled WGS sequence"/>
</dbReference>
<evidence type="ECO:0000256" key="3">
    <source>
        <dbReference type="ARBA" id="ARBA00023004"/>
    </source>
</evidence>
<evidence type="ECO:0000256" key="4">
    <source>
        <dbReference type="ARBA" id="ARBA00023014"/>
    </source>
</evidence>
<keyword evidence="1" id="KW-0001">2Fe-2S</keyword>
<dbReference type="GO" id="GO:0046872">
    <property type="term" value="F:metal ion binding"/>
    <property type="evidence" value="ECO:0007669"/>
    <property type="project" value="UniProtKB-KW"/>
</dbReference>
<dbReference type="OrthoDB" id="9795032at2"/>
<keyword evidence="7" id="KW-1185">Reference proteome</keyword>
<keyword evidence="3" id="KW-0408">Iron</keyword>
<accession>A0A4Z1CHU2</accession>
<reference evidence="6 7" key="1">
    <citation type="submission" date="2019-04" db="EMBL/GenBank/DDBJ databases">
        <authorList>
            <person name="Park S."/>
            <person name="Yoon J.-H."/>
        </authorList>
    </citation>
    <scope>NUCLEOTIDE SEQUENCE [LARGE SCALE GENOMIC DNA]</scope>
    <source>
        <strain evidence="6 7">HJM-18</strain>
    </source>
</reference>
<dbReference type="GO" id="GO:0051537">
    <property type="term" value="F:2 iron, 2 sulfur cluster binding"/>
    <property type="evidence" value="ECO:0007669"/>
    <property type="project" value="UniProtKB-KW"/>
</dbReference>
<protein>
    <submittedName>
        <fullName evidence="6">CDGSH iron-sulfur domain-containing protein</fullName>
    </submittedName>
</protein>
<dbReference type="RefSeq" id="WP_135802914.1">
    <property type="nucleotide sequence ID" value="NZ_SRPF01000002.1"/>
</dbReference>
<proteinExistence type="predicted"/>
<dbReference type="Pfam" id="PF09360">
    <property type="entry name" value="zf-CDGSH"/>
    <property type="match status" value="1"/>
</dbReference>
<dbReference type="GO" id="GO:0005737">
    <property type="term" value="C:cytoplasm"/>
    <property type="evidence" value="ECO:0007669"/>
    <property type="project" value="UniProtKB-ARBA"/>
</dbReference>
<evidence type="ECO:0000256" key="1">
    <source>
        <dbReference type="ARBA" id="ARBA00022714"/>
    </source>
</evidence>
<dbReference type="PANTHER" id="PTHR46491">
    <property type="entry name" value="CDGSH IRON SULFUR DOMAIN PROTEIN HOMOLOG"/>
    <property type="match status" value="1"/>
</dbReference>
<dbReference type="Gene3D" id="3.40.5.90">
    <property type="entry name" value="CDGSH iron-sulfur domain, mitoNEET-type"/>
    <property type="match status" value="2"/>
</dbReference>
<keyword evidence="4" id="KW-0411">Iron-sulfur</keyword>
<gene>
    <name evidence="6" type="ORF">E5Q11_08190</name>
</gene>
<sequence>MSNPVIADNKPVKVTLEKGKKYAFCACGRSDNQPFCDGSHSGTGITPKMFTAEDDGHAFLCQCKHTNDAPYCDGTHSQFDKDQVGAEGPGH</sequence>